<sequence length="56" mass="6140">MQGTTFALQGPWHMAQGMPSQAHHSKLSFRDSKIQISDFAVLPHPCPCLSSSFSLP</sequence>
<dbReference type="Proteomes" id="UP000799778">
    <property type="component" value="Unassembled WGS sequence"/>
</dbReference>
<dbReference type="GeneID" id="54284558"/>
<proteinExistence type="predicted"/>
<protein>
    <submittedName>
        <fullName evidence="1">Uncharacterized protein</fullName>
    </submittedName>
</protein>
<organism evidence="1 2">
    <name type="scientific">Aaosphaeria arxii CBS 175.79</name>
    <dbReference type="NCBI Taxonomy" id="1450172"/>
    <lineage>
        <taxon>Eukaryota</taxon>
        <taxon>Fungi</taxon>
        <taxon>Dikarya</taxon>
        <taxon>Ascomycota</taxon>
        <taxon>Pezizomycotina</taxon>
        <taxon>Dothideomycetes</taxon>
        <taxon>Pleosporomycetidae</taxon>
        <taxon>Pleosporales</taxon>
        <taxon>Pleosporales incertae sedis</taxon>
        <taxon>Aaosphaeria</taxon>
    </lineage>
</organism>
<gene>
    <name evidence="1" type="ORF">BU24DRAFT_419211</name>
</gene>
<reference evidence="1" key="1">
    <citation type="journal article" date="2020" name="Stud. Mycol.">
        <title>101 Dothideomycetes genomes: a test case for predicting lifestyles and emergence of pathogens.</title>
        <authorList>
            <person name="Haridas S."/>
            <person name="Albert R."/>
            <person name="Binder M."/>
            <person name="Bloem J."/>
            <person name="Labutti K."/>
            <person name="Salamov A."/>
            <person name="Andreopoulos B."/>
            <person name="Baker S."/>
            <person name="Barry K."/>
            <person name="Bills G."/>
            <person name="Bluhm B."/>
            <person name="Cannon C."/>
            <person name="Castanera R."/>
            <person name="Culley D."/>
            <person name="Daum C."/>
            <person name="Ezra D."/>
            <person name="Gonzalez J."/>
            <person name="Henrissat B."/>
            <person name="Kuo A."/>
            <person name="Liang C."/>
            <person name="Lipzen A."/>
            <person name="Lutzoni F."/>
            <person name="Magnuson J."/>
            <person name="Mondo S."/>
            <person name="Nolan M."/>
            <person name="Ohm R."/>
            <person name="Pangilinan J."/>
            <person name="Park H.-J."/>
            <person name="Ramirez L."/>
            <person name="Alfaro M."/>
            <person name="Sun H."/>
            <person name="Tritt A."/>
            <person name="Yoshinaga Y."/>
            <person name="Zwiers L.-H."/>
            <person name="Turgeon B."/>
            <person name="Goodwin S."/>
            <person name="Spatafora J."/>
            <person name="Crous P."/>
            <person name="Grigoriev I."/>
        </authorList>
    </citation>
    <scope>NUCLEOTIDE SEQUENCE</scope>
    <source>
        <strain evidence="1">CBS 175.79</strain>
    </source>
</reference>
<dbReference type="RefSeq" id="XP_033387942.1">
    <property type="nucleotide sequence ID" value="XM_033527161.1"/>
</dbReference>
<dbReference type="EMBL" id="ML978067">
    <property type="protein sequence ID" value="KAF2019603.1"/>
    <property type="molecule type" value="Genomic_DNA"/>
</dbReference>
<dbReference type="AlphaFoldDB" id="A0A6A5Y2Z0"/>
<evidence type="ECO:0000313" key="1">
    <source>
        <dbReference type="EMBL" id="KAF2019603.1"/>
    </source>
</evidence>
<evidence type="ECO:0000313" key="2">
    <source>
        <dbReference type="Proteomes" id="UP000799778"/>
    </source>
</evidence>
<accession>A0A6A5Y2Z0</accession>
<name>A0A6A5Y2Z0_9PLEO</name>
<keyword evidence="2" id="KW-1185">Reference proteome</keyword>